<dbReference type="PANTHER" id="PTHR11102">
    <property type="entry name" value="SEL-1-LIKE PROTEIN"/>
    <property type="match status" value="1"/>
</dbReference>
<keyword evidence="1" id="KW-0732">Signal</keyword>
<proteinExistence type="predicted"/>
<evidence type="ECO:0000313" key="2">
    <source>
        <dbReference type="EMBL" id="SCW61010.1"/>
    </source>
</evidence>
<accession>A0A1G4RVY9</accession>
<name>A0A1G4RVY9_9HYPH</name>
<dbReference type="Gene3D" id="1.25.40.10">
    <property type="entry name" value="Tetratricopeptide repeat domain"/>
    <property type="match status" value="2"/>
</dbReference>
<dbReference type="PANTHER" id="PTHR11102:SF160">
    <property type="entry name" value="ERAD-ASSOCIATED E3 UBIQUITIN-PROTEIN LIGASE COMPONENT HRD3"/>
    <property type="match status" value="1"/>
</dbReference>
<dbReference type="EMBL" id="FMTM01000004">
    <property type="protein sequence ID" value="SCW61010.1"/>
    <property type="molecule type" value="Genomic_DNA"/>
</dbReference>
<dbReference type="Proteomes" id="UP000199542">
    <property type="component" value="Unassembled WGS sequence"/>
</dbReference>
<dbReference type="SUPFAM" id="SSF81901">
    <property type="entry name" value="HCP-like"/>
    <property type="match status" value="2"/>
</dbReference>
<sequence length="1005" mass="110255">MNLATRKSRLSATLLTVLASSVVIFGVAPATTASEMPRQLAAEAKKAYQAEQKILADYRTSTEAGALLDYARLLARGRIANDHNPLRVADIDAAIAVYRSLLAADDAKVNAKVTAGLAELLLRKGGAANEEEAQALRAALHPAEPAILAPSGVGGQEQDLATDSEAALRDKMSKGSLDAAFELLLLLNRQNSAEADTLRSQIVLMANLSALDSDSAVIRLAGRYASSFDAQEHPDVLKSLLELAAGYGSDSAAGIIEKNRDVLFSILGKDELRHLIWELVDGGSSRAAELIAFDLVDENVYGFDEADSKWAVSMLDEARSYRANYLIAKLYYQGIYVEKDLARATAAMDRMLDGAAEAGQERLVVADRFARINLPDSLIAKYALPIYLDIWKGGRSSVIGRLARIVVSAEKAGYYVTRAAMPIPPEELVAELSNAYDAGDLSAGLILGEIFREGRLVKEEPARAQSIYEQLKQQYADSPEMQLKLREALAKLVRQDLEVTLNYSPYYAEVRELADRHNLWAMKEYGVLLAKGAPQFEADPEAGFTLLLNALSQGYFSAGPDAAELALSTGSADKLKRLADVYASFDPRILTPESNVQLAKIDFALKQFEKAEVLLDTPEMLEVPTGRFLLVQVRRAAGKLDAAEAHRQMKDVVVSFKGDDATLLDFVQQLTQEDGLSEDFAEPILVQLAQLADRGDVNAIIAAFKLRQKWPSSQALNFRKVVGWCNILAERGQGGPLTRVAVNVNPKVVGDESFRYLIDTVESALPHLPTNGNLRMFLARQYLNGQYRLKDFAKADQLTKQAAELGNEEALNTIATNYYFGQDVEMDRDRAEALYRDLAFMGSNRSALALARNYSKGPSSRVYESRAFAYYIKAALNGSVTAMTEMGRSYLAGAGAGQNEQKGVAWLEKAAELGNTDAMIQLYYYYFIKNPTNQNPKAERWLNALVAVEVPDMILRKAVLLYGRDKDANKDEIFALLDHAEELGSQFARRLKNSYVKEARAGVSK</sequence>
<dbReference type="RefSeq" id="WP_167363901.1">
    <property type="nucleotide sequence ID" value="NZ_FMTM01000004.1"/>
</dbReference>
<protein>
    <submittedName>
        <fullName evidence="2">Sel1 repeat-containing protein</fullName>
    </submittedName>
</protein>
<reference evidence="2 3" key="1">
    <citation type="submission" date="2016-10" db="EMBL/GenBank/DDBJ databases">
        <authorList>
            <person name="de Groot N.N."/>
        </authorList>
    </citation>
    <scope>NUCLEOTIDE SEQUENCE [LARGE SCALE GENOMIC DNA]</scope>
    <source>
        <strain evidence="2 3">CGMCC 1.3401</strain>
    </source>
</reference>
<dbReference type="AlphaFoldDB" id="A0A1G4RVY9"/>
<dbReference type="SMART" id="SM00671">
    <property type="entry name" value="SEL1"/>
    <property type="match status" value="6"/>
</dbReference>
<evidence type="ECO:0000313" key="3">
    <source>
        <dbReference type="Proteomes" id="UP000199542"/>
    </source>
</evidence>
<feature type="signal peptide" evidence="1">
    <location>
        <begin position="1"/>
        <end position="30"/>
    </location>
</feature>
<evidence type="ECO:0000256" key="1">
    <source>
        <dbReference type="SAM" id="SignalP"/>
    </source>
</evidence>
<dbReference type="InterPro" id="IPR050767">
    <property type="entry name" value="Sel1_AlgK"/>
</dbReference>
<organism evidence="2 3">
    <name type="scientific">Rhizobium mongolense subsp. loessense</name>
    <dbReference type="NCBI Taxonomy" id="158890"/>
    <lineage>
        <taxon>Bacteria</taxon>
        <taxon>Pseudomonadati</taxon>
        <taxon>Pseudomonadota</taxon>
        <taxon>Alphaproteobacteria</taxon>
        <taxon>Hyphomicrobiales</taxon>
        <taxon>Rhizobiaceae</taxon>
        <taxon>Rhizobium/Agrobacterium group</taxon>
        <taxon>Rhizobium</taxon>
    </lineage>
</organism>
<gene>
    <name evidence="2" type="ORF">SAMN02927900_03079</name>
</gene>
<dbReference type="Pfam" id="PF08238">
    <property type="entry name" value="Sel1"/>
    <property type="match status" value="4"/>
</dbReference>
<dbReference type="InterPro" id="IPR011990">
    <property type="entry name" value="TPR-like_helical_dom_sf"/>
</dbReference>
<feature type="chain" id="PRO_5011460175" evidence="1">
    <location>
        <begin position="31"/>
        <end position="1005"/>
    </location>
</feature>
<dbReference type="InterPro" id="IPR006597">
    <property type="entry name" value="Sel1-like"/>
</dbReference>